<evidence type="ECO:0000313" key="1">
    <source>
        <dbReference type="EMBL" id="KAK9091215.1"/>
    </source>
</evidence>
<protein>
    <submittedName>
        <fullName evidence="1">Uncharacterized protein</fullName>
    </submittedName>
</protein>
<evidence type="ECO:0000313" key="2">
    <source>
        <dbReference type="Proteomes" id="UP001417504"/>
    </source>
</evidence>
<organism evidence="1 2">
    <name type="scientific">Stephania japonica</name>
    <dbReference type="NCBI Taxonomy" id="461633"/>
    <lineage>
        <taxon>Eukaryota</taxon>
        <taxon>Viridiplantae</taxon>
        <taxon>Streptophyta</taxon>
        <taxon>Embryophyta</taxon>
        <taxon>Tracheophyta</taxon>
        <taxon>Spermatophyta</taxon>
        <taxon>Magnoliopsida</taxon>
        <taxon>Ranunculales</taxon>
        <taxon>Menispermaceae</taxon>
        <taxon>Menispermoideae</taxon>
        <taxon>Cissampelideae</taxon>
        <taxon>Stephania</taxon>
    </lineage>
</organism>
<name>A0AAP0HQ34_9MAGN</name>
<dbReference type="Proteomes" id="UP001417504">
    <property type="component" value="Unassembled WGS sequence"/>
</dbReference>
<dbReference type="AlphaFoldDB" id="A0AAP0HQ34"/>
<proteinExistence type="predicted"/>
<dbReference type="EMBL" id="JBBNAE010000010">
    <property type="protein sequence ID" value="KAK9091215.1"/>
    <property type="molecule type" value="Genomic_DNA"/>
</dbReference>
<gene>
    <name evidence="1" type="ORF">Sjap_024392</name>
</gene>
<keyword evidence="2" id="KW-1185">Reference proteome</keyword>
<sequence>MANRMLSKEYSSCRTHVDQIVAFLKRVRIPIDDGVRRSLAIISVLLTPKPASTYVASDVDGKLIDHAIHKAITRAIAFSHIRSSPSRLMLSEEISKKGDRSLNESLPNETRYITHSKLDQIMNGLVVWLFRGLILTASLRLDAVADSVCWTGGPRRSSPWLITICLLNNWEWSMSATFSSDIARGCDAYWISWLGVWAGFGSGRGVVYFVEWGSFEGMLGSSLNRRDCFKEINDSRMVLDSAKLTSLVYNGQFYPNCLSPGFLVTRGFIHVLRGRGLFPTTSMVIAVITAWTNETKRMDCAFTV</sequence>
<reference evidence="1 2" key="1">
    <citation type="submission" date="2024-01" db="EMBL/GenBank/DDBJ databases">
        <title>Genome assemblies of Stephania.</title>
        <authorList>
            <person name="Yang L."/>
        </authorList>
    </citation>
    <scope>NUCLEOTIDE SEQUENCE [LARGE SCALE GENOMIC DNA]</scope>
    <source>
        <strain evidence="1">QJT</strain>
        <tissue evidence="1">Leaf</tissue>
    </source>
</reference>
<accession>A0AAP0HQ34</accession>
<comment type="caution">
    <text evidence="1">The sequence shown here is derived from an EMBL/GenBank/DDBJ whole genome shotgun (WGS) entry which is preliminary data.</text>
</comment>